<reference evidence="2 3" key="1">
    <citation type="submission" date="2024-09" db="EMBL/GenBank/DDBJ databases">
        <title>Chromosome-scale assembly of Riccia sorocarpa.</title>
        <authorList>
            <person name="Paukszto L."/>
        </authorList>
    </citation>
    <scope>NUCLEOTIDE SEQUENCE [LARGE SCALE GENOMIC DNA]</scope>
    <source>
        <strain evidence="2">LP-2024</strain>
        <tissue evidence="2">Aerial parts of the thallus</tissue>
    </source>
</reference>
<feature type="region of interest" description="Disordered" evidence="1">
    <location>
        <begin position="45"/>
        <end position="71"/>
    </location>
</feature>
<comment type="caution">
    <text evidence="2">The sequence shown here is derived from an EMBL/GenBank/DDBJ whole genome shotgun (WGS) entry which is preliminary data.</text>
</comment>
<organism evidence="2 3">
    <name type="scientific">Riccia sorocarpa</name>
    <dbReference type="NCBI Taxonomy" id="122646"/>
    <lineage>
        <taxon>Eukaryota</taxon>
        <taxon>Viridiplantae</taxon>
        <taxon>Streptophyta</taxon>
        <taxon>Embryophyta</taxon>
        <taxon>Marchantiophyta</taxon>
        <taxon>Marchantiopsida</taxon>
        <taxon>Marchantiidae</taxon>
        <taxon>Marchantiales</taxon>
        <taxon>Ricciaceae</taxon>
        <taxon>Riccia</taxon>
    </lineage>
</organism>
<dbReference type="AlphaFoldDB" id="A0ABD3H1A3"/>
<name>A0ABD3H1A3_9MARC</name>
<evidence type="ECO:0000313" key="2">
    <source>
        <dbReference type="EMBL" id="KAL3684711.1"/>
    </source>
</evidence>
<dbReference type="Proteomes" id="UP001633002">
    <property type="component" value="Unassembled WGS sequence"/>
</dbReference>
<proteinExistence type="predicted"/>
<feature type="compositionally biased region" description="Acidic residues" evidence="1">
    <location>
        <begin position="56"/>
        <end position="71"/>
    </location>
</feature>
<dbReference type="EMBL" id="JBJQOH010000006">
    <property type="protein sequence ID" value="KAL3684711.1"/>
    <property type="molecule type" value="Genomic_DNA"/>
</dbReference>
<protein>
    <submittedName>
        <fullName evidence="2">Uncharacterized protein</fullName>
    </submittedName>
</protein>
<gene>
    <name evidence="2" type="ORF">R1sor_002733</name>
</gene>
<evidence type="ECO:0000313" key="3">
    <source>
        <dbReference type="Proteomes" id="UP001633002"/>
    </source>
</evidence>
<evidence type="ECO:0000256" key="1">
    <source>
        <dbReference type="SAM" id="MobiDB-lite"/>
    </source>
</evidence>
<accession>A0ABD3H1A3</accession>
<sequence length="204" mass="22654">MPRQSNRFIIGMQLSQLIELEILDPDSSSSSDSDLELLDMLSSDCTSIDSSGDSDRDLDFDEDSESDRDEDVADLVALADAVEQSRYLTRGLREHSVFHNDSGHQQAPVFMQLAVALDRFGHEGNGACLDRSMLLWGISHGSMINYTNRVMVVLESCMGHEIAWPDRHERAQSAAHFASLGFPGCVGLRHRSNLAYEQLPVEVV</sequence>
<keyword evidence="3" id="KW-1185">Reference proteome</keyword>